<dbReference type="PANTHER" id="PTHR39189">
    <property type="entry name" value="UPF0173 METAL-DEPENDENT HYDROLASE YTKL"/>
    <property type="match status" value="1"/>
</dbReference>
<dbReference type="Pfam" id="PF13483">
    <property type="entry name" value="Lactamase_B_3"/>
    <property type="match status" value="1"/>
</dbReference>
<comment type="caution">
    <text evidence="1">The sequence shown here is derived from an EMBL/GenBank/DDBJ whole genome shotgun (WGS) entry which is preliminary data.</text>
</comment>
<gene>
    <name evidence="1" type="ORF">BV53_02155</name>
</gene>
<proteinExistence type="predicted"/>
<name>A0A1T1D5H0_9SYNE</name>
<dbReference type="InterPro" id="IPR036866">
    <property type="entry name" value="RibonucZ/Hydroxyglut_hydro"/>
</dbReference>
<reference evidence="1 2" key="1">
    <citation type="submission" date="2017-02" db="EMBL/GenBank/DDBJ databases">
        <title>Draft Genome Sequences of 'Candidatus Synechococcus spongiarum', Cyanobacterial Symbionts of the Mediterranean Sponge Aplysina aerophoba from two locations.</title>
        <authorList>
            <person name="Slaby B.M."/>
            <person name="Hentschel U."/>
        </authorList>
    </citation>
    <scope>NUCLEOTIDE SEQUENCE [LARGE SCALE GENOMIC DNA]</scope>
    <source>
        <strain evidence="1">LMB bulk15N</strain>
    </source>
</reference>
<accession>A0A1T1D5H0</accession>
<dbReference type="Gene3D" id="3.60.15.10">
    <property type="entry name" value="Ribonuclease Z/Hydroxyacylglutathione hydrolase-like"/>
    <property type="match status" value="1"/>
</dbReference>
<sequence>MVSLVVSCGWGGVSPVAAEPTVQVTSYGHSALLFESDEGRLLLNPFQAVACAADLTEPRLDVDLILASSNLPDEGAPVARGRFFSTPGSYRLEEDWRIEGFAVPHDHLGGRRFGQGVVWTWQQAGLRMAHMGGAAVPPTAAERILLSGVDVLVLAVGGGSKVMDGLQAAQVVNTIRPRLVIPVQHTTATPPPEGCDLATVEPFLEALPATIPVERPGSTTEISDSLLGEDTTVHVLELKSR</sequence>
<dbReference type="EMBL" id="MWLE01000028">
    <property type="protein sequence ID" value="OOV36094.1"/>
    <property type="molecule type" value="Genomic_DNA"/>
</dbReference>
<evidence type="ECO:0000313" key="1">
    <source>
        <dbReference type="EMBL" id="OOV36094.1"/>
    </source>
</evidence>
<dbReference type="Proteomes" id="UP000242590">
    <property type="component" value="Unassembled WGS sequence"/>
</dbReference>
<dbReference type="AlphaFoldDB" id="A0A1T1D5H0"/>
<dbReference type="PANTHER" id="PTHR39189:SF1">
    <property type="entry name" value="UPF0173 METAL-DEPENDENT HYDROLASE YTKL"/>
    <property type="match status" value="1"/>
</dbReference>
<evidence type="ECO:0000313" key="2">
    <source>
        <dbReference type="Proteomes" id="UP000242590"/>
    </source>
</evidence>
<dbReference type="SUPFAM" id="SSF56281">
    <property type="entry name" value="Metallo-hydrolase/oxidoreductase"/>
    <property type="match status" value="1"/>
</dbReference>
<organism evidence="1 2">
    <name type="scientific">Candidatus Synechococcus spongiarum LMB bulk15N</name>
    <dbReference type="NCBI Taxonomy" id="1943583"/>
    <lineage>
        <taxon>Bacteria</taxon>
        <taxon>Bacillati</taxon>
        <taxon>Cyanobacteriota</taxon>
        <taxon>Cyanophyceae</taxon>
        <taxon>Synechococcales</taxon>
        <taxon>Synechococcaceae</taxon>
        <taxon>Synechococcus</taxon>
    </lineage>
</organism>
<evidence type="ECO:0008006" key="3">
    <source>
        <dbReference type="Google" id="ProtNLM"/>
    </source>
</evidence>
<protein>
    <recommendedName>
        <fullName evidence="3">Zn-dependent hydrolase</fullName>
    </recommendedName>
</protein>